<dbReference type="Pfam" id="PF17921">
    <property type="entry name" value="Integrase_H2C2"/>
    <property type="match status" value="1"/>
</dbReference>
<dbReference type="GO" id="GO:0071897">
    <property type="term" value="P:DNA biosynthetic process"/>
    <property type="evidence" value="ECO:0007669"/>
    <property type="project" value="UniProtKB-ARBA"/>
</dbReference>
<dbReference type="InterPro" id="IPR008042">
    <property type="entry name" value="Retrotrans_Pao"/>
</dbReference>
<evidence type="ECO:0000259" key="3">
    <source>
        <dbReference type="PROSITE" id="PS50158"/>
    </source>
</evidence>
<dbReference type="Proteomes" id="UP000478052">
    <property type="component" value="Unassembled WGS sequence"/>
</dbReference>
<dbReference type="InterPro" id="IPR043502">
    <property type="entry name" value="DNA/RNA_pol_sf"/>
</dbReference>
<evidence type="ECO:0000313" key="5">
    <source>
        <dbReference type="EMBL" id="KAF0719359.1"/>
    </source>
</evidence>
<keyword evidence="6" id="KW-1185">Reference proteome</keyword>
<dbReference type="SUPFAM" id="SSF56672">
    <property type="entry name" value="DNA/RNA polymerases"/>
    <property type="match status" value="1"/>
</dbReference>
<dbReference type="OrthoDB" id="6612914at2759"/>
<dbReference type="Gene3D" id="2.40.70.10">
    <property type="entry name" value="Acid Proteases"/>
    <property type="match status" value="1"/>
</dbReference>
<comment type="caution">
    <text evidence="5">The sequence shown here is derived from an EMBL/GenBank/DDBJ whole genome shotgun (WGS) entry which is preliminary data.</text>
</comment>
<dbReference type="GO" id="GO:0042575">
    <property type="term" value="C:DNA polymerase complex"/>
    <property type="evidence" value="ECO:0007669"/>
    <property type="project" value="UniProtKB-ARBA"/>
</dbReference>
<name>A0A6G0W1M2_APHCR</name>
<dbReference type="Gene3D" id="3.30.420.10">
    <property type="entry name" value="Ribonuclease H-like superfamily/Ribonuclease H"/>
    <property type="match status" value="1"/>
</dbReference>
<feature type="domain" description="CCHC-type" evidence="3">
    <location>
        <begin position="369"/>
        <end position="383"/>
    </location>
</feature>
<evidence type="ECO:0000256" key="1">
    <source>
        <dbReference type="PROSITE-ProRule" id="PRU00047"/>
    </source>
</evidence>
<protein>
    <submittedName>
        <fullName evidence="5">Uncharacterized protein</fullName>
    </submittedName>
</protein>
<evidence type="ECO:0000259" key="4">
    <source>
        <dbReference type="PROSITE" id="PS50994"/>
    </source>
</evidence>
<feature type="domain" description="Integrase catalytic" evidence="4">
    <location>
        <begin position="1333"/>
        <end position="1532"/>
    </location>
</feature>
<gene>
    <name evidence="5" type="ORF">FWK35_00037678</name>
</gene>
<dbReference type="InterPro" id="IPR001878">
    <property type="entry name" value="Znf_CCHC"/>
</dbReference>
<keyword evidence="1" id="KW-0479">Metal-binding</keyword>
<dbReference type="GO" id="GO:0015074">
    <property type="term" value="P:DNA integration"/>
    <property type="evidence" value="ECO:0007669"/>
    <property type="project" value="InterPro"/>
</dbReference>
<evidence type="ECO:0000313" key="6">
    <source>
        <dbReference type="Proteomes" id="UP000478052"/>
    </source>
</evidence>
<dbReference type="GO" id="GO:0003676">
    <property type="term" value="F:nucleic acid binding"/>
    <property type="evidence" value="ECO:0007669"/>
    <property type="project" value="InterPro"/>
</dbReference>
<dbReference type="InterPro" id="IPR001584">
    <property type="entry name" value="Integrase_cat-core"/>
</dbReference>
<reference evidence="5 6" key="1">
    <citation type="submission" date="2019-08" db="EMBL/GenBank/DDBJ databases">
        <title>Whole genome of Aphis craccivora.</title>
        <authorList>
            <person name="Voronova N.V."/>
            <person name="Shulinski R.S."/>
            <person name="Bandarenka Y.V."/>
            <person name="Zhorov D.G."/>
            <person name="Warner D."/>
        </authorList>
    </citation>
    <scope>NUCLEOTIDE SEQUENCE [LARGE SCALE GENOMIC DNA]</scope>
    <source>
        <strain evidence="5">180601</strain>
        <tissue evidence="5">Whole Body</tissue>
    </source>
</reference>
<dbReference type="Pfam" id="PF05380">
    <property type="entry name" value="Peptidase_A17"/>
    <property type="match status" value="1"/>
</dbReference>
<dbReference type="InterPro" id="IPR012337">
    <property type="entry name" value="RNaseH-like_sf"/>
</dbReference>
<accession>A0A6G0W1M2</accession>
<dbReference type="PROSITE" id="PS50158">
    <property type="entry name" value="ZF_CCHC"/>
    <property type="match status" value="1"/>
</dbReference>
<organism evidence="5 6">
    <name type="scientific">Aphis craccivora</name>
    <name type="common">Cowpea aphid</name>
    <dbReference type="NCBI Taxonomy" id="307492"/>
    <lineage>
        <taxon>Eukaryota</taxon>
        <taxon>Metazoa</taxon>
        <taxon>Ecdysozoa</taxon>
        <taxon>Arthropoda</taxon>
        <taxon>Hexapoda</taxon>
        <taxon>Insecta</taxon>
        <taxon>Pterygota</taxon>
        <taxon>Neoptera</taxon>
        <taxon>Paraneoptera</taxon>
        <taxon>Hemiptera</taxon>
        <taxon>Sternorrhyncha</taxon>
        <taxon>Aphidomorpha</taxon>
        <taxon>Aphidoidea</taxon>
        <taxon>Aphididae</taxon>
        <taxon>Aphidini</taxon>
        <taxon>Aphis</taxon>
        <taxon>Aphis</taxon>
    </lineage>
</organism>
<feature type="region of interest" description="Disordered" evidence="2">
    <location>
        <begin position="395"/>
        <end position="414"/>
    </location>
</feature>
<dbReference type="InterPro" id="IPR021109">
    <property type="entry name" value="Peptidase_aspartic_dom_sf"/>
</dbReference>
<dbReference type="PANTHER" id="PTHR47331:SF4">
    <property type="entry name" value="PEPTIDASE S1 DOMAIN-CONTAINING PROTEIN"/>
    <property type="match status" value="1"/>
</dbReference>
<dbReference type="SUPFAM" id="SSF53098">
    <property type="entry name" value="Ribonuclease H-like"/>
    <property type="match status" value="1"/>
</dbReference>
<dbReference type="EMBL" id="VUJU01009567">
    <property type="protein sequence ID" value="KAF0719359.1"/>
    <property type="molecule type" value="Genomic_DNA"/>
</dbReference>
<dbReference type="InterPro" id="IPR005312">
    <property type="entry name" value="DUF1759"/>
</dbReference>
<feature type="non-terminal residue" evidence="5">
    <location>
        <position position="1592"/>
    </location>
</feature>
<dbReference type="InterPro" id="IPR041588">
    <property type="entry name" value="Integrase_H2C2"/>
</dbReference>
<sequence length="1592" mass="180534">MSTPEAGPSKELRKLIKHRVSIKSTIQVINEYVKNFNPAIHSSRQLQIRLTKLNECIDLFNEAQQSIADLDQGHDEERERLKFEDECLTLKATMEDLIAKNTPTEIVNTSHSSHSSTGDSLRLPTIQPPTFNGNLEDWPSFFDTFNALFHNNATLNDVQRLHYLKTSVCGPAADIIKTFTITAENYQVAYNELVRQFENRSLTIQTHIRALLQSPKVTSPSAADLRKLHHHIASHVRALKALGQPVQYWDAWLVTLICSQLDSITAGEWQLRQDNKELPTYEQIELFLSKRVSAYEVCSNSVNISDKISKAKPPYHYHGNNKSLFTRSSDQKTIKCPLCSSAHRIYHCDTFDKLPLSEKRTVVRNAKLCFNCLNYGHQSADCKFSHCPKCNKKHNSKLHEEPSSERPSISQTNDELTSHPIATAMCTGVANTHPSNLNVLLATAIVNICDNFGTMHSCRAVMDSGSQLNFITESFAKKLKLSEIMKSLNIIGVSSMSSSSKQLEDTTVCSRFGDYTTKITLHSLPIIVNSLPSHLVIRENLKIPNNLQNLLADPQFHVPGPIDLLLGADLFFEIFSGTKVALNKHAALHHTKFGWIVTGKVLETSNSNKSSALMVNHDSALSFFISKSNQRAMEELRAEEHFKENFCRSTNGRFIVRLPLSQNPDVLGNSLTMAEKRFFNLERRLARDSSLAKQYDEFIQEYIALGHMELTTPASDKPMYYLPHHAVFKSDSSTTKLLYRSHPDESLKHFNLKTVTYGTKSASFLATRCLFQLGYEHRDTAIGQTICNDFYVDDLISGGDSDQDCFSIYEQLQSILGSAGFPLRKWCSSSKDLLNRLPHAQDDPNFMVKLSEDDVVSALGLLWQPSIDSFRFLMKKWTPPQFITKRSLLSNINSVYDPIGFISCVLIKGKIFMQQVWSFKMDWDEPLPGELYSKWIKFYSSLGNLDKLIIPRLALAHCSTRYTLHGFCDASQNAFGACVYIRSETSDNVFVVNLYTSRSRVAPIKATTIPRLELCGALLLAELITEVKDELKKSNITVTSNNIYLWTDSTIVLAWINSLSLFQVYVANRIARINDLTHASQWHHTPTSENPADLISRGVDVDSISTCYIWWHGPKWLSKDKQIWPRNPTLPSELPEIRPINMVLSAIAEENFWILNKYSSWIMLIRITALVRRFVSNCKHSLSKHPERRVFDSITLNELLLAERFWLIKAQGSAFHDELVCLKAKKNVHRKSALTSLSPFIDDEGLIRVGGRLTNAHMHYSSKHPIVLPSRATITKLIFRYEHCRLMHVGPQALLAHISIKYWAIRGRIVARKVVQQCVQCFRANPRFSAPPMAPLPKERVTIERAFNRTGVDFCGPVLIRSGIRRVTAIKCYIAVFVCFVTRAMHLELVTDLTADAFIAALSRFMSRRGMCSHLYSDNATNFVGAHKVLKQYFSQSSKNQRVTDLMANQGIQWHFIPPSAPHFGGLWEAAVKSAKRLMLKITKGALLTAEELNTLLCKIEAVLNSRPMTSLSDDPSEYKALTPSHFIIGGNLMLPQEPDLSAVPMNRLRRFQLMQAQLQRFWTRWSMEYLPQMQRRGRWTSPSRAIQVGDL</sequence>
<evidence type="ECO:0000256" key="2">
    <source>
        <dbReference type="SAM" id="MobiDB-lite"/>
    </source>
</evidence>
<dbReference type="InterPro" id="IPR040676">
    <property type="entry name" value="DUF5641"/>
</dbReference>
<dbReference type="Pfam" id="PF18701">
    <property type="entry name" value="DUF5641"/>
    <property type="match status" value="1"/>
</dbReference>
<dbReference type="GO" id="GO:0008270">
    <property type="term" value="F:zinc ion binding"/>
    <property type="evidence" value="ECO:0007669"/>
    <property type="project" value="UniProtKB-KW"/>
</dbReference>
<dbReference type="PANTHER" id="PTHR47331">
    <property type="entry name" value="PHD-TYPE DOMAIN-CONTAINING PROTEIN"/>
    <property type="match status" value="1"/>
</dbReference>
<proteinExistence type="predicted"/>
<dbReference type="Pfam" id="PF03564">
    <property type="entry name" value="DUF1759"/>
    <property type="match status" value="1"/>
</dbReference>
<keyword evidence="1" id="KW-0863">Zinc-finger</keyword>
<feature type="compositionally biased region" description="Polar residues" evidence="2">
    <location>
        <begin position="405"/>
        <end position="414"/>
    </location>
</feature>
<dbReference type="InterPro" id="IPR036397">
    <property type="entry name" value="RNaseH_sf"/>
</dbReference>
<keyword evidence="1" id="KW-0862">Zinc</keyword>
<dbReference type="PROSITE" id="PS50994">
    <property type="entry name" value="INTEGRASE"/>
    <property type="match status" value="1"/>
</dbReference>